<reference evidence="3" key="2">
    <citation type="submission" date="2020-09" db="EMBL/GenBank/DDBJ databases">
        <authorList>
            <person name="Sun Q."/>
            <person name="Kim S."/>
        </authorList>
    </citation>
    <scope>NUCLEOTIDE SEQUENCE</scope>
    <source>
        <strain evidence="3">KCTC 32422</strain>
    </source>
</reference>
<dbReference type="InterPro" id="IPR027843">
    <property type="entry name" value="DUF4440"/>
</dbReference>
<proteinExistence type="predicted"/>
<evidence type="ECO:0000259" key="2">
    <source>
        <dbReference type="Pfam" id="PF14534"/>
    </source>
</evidence>
<dbReference type="AlphaFoldDB" id="A0A918RBC7"/>
<keyword evidence="4" id="KW-1185">Reference proteome</keyword>
<dbReference type="Proteomes" id="UP000634139">
    <property type="component" value="Unassembled WGS sequence"/>
</dbReference>
<dbReference type="SUPFAM" id="SSF54427">
    <property type="entry name" value="NTF2-like"/>
    <property type="match status" value="1"/>
</dbReference>
<reference evidence="3" key="1">
    <citation type="journal article" date="2014" name="Int. J. Syst. Evol. Microbiol.">
        <title>Complete genome sequence of Corynebacterium casei LMG S-19264T (=DSM 44701T), isolated from a smear-ripened cheese.</title>
        <authorList>
            <consortium name="US DOE Joint Genome Institute (JGI-PGF)"/>
            <person name="Walter F."/>
            <person name="Albersmeier A."/>
            <person name="Kalinowski J."/>
            <person name="Ruckert C."/>
        </authorList>
    </citation>
    <scope>NUCLEOTIDE SEQUENCE</scope>
    <source>
        <strain evidence="3">KCTC 32422</strain>
    </source>
</reference>
<evidence type="ECO:0000313" key="3">
    <source>
        <dbReference type="EMBL" id="GGZ92831.1"/>
    </source>
</evidence>
<sequence>MRSSSWLAAGLAISAIAAPVLAQDDLKPQFQARYVELRGALQAGDLAAARAILAPGYELTDIRGEVQSADAMLERAGRMPGGASTKVSSEVLSASINGPLATVEQKLNAGMTRPGSNAAMELEVTSTDTWVRQGETWLLWRSKQTEMVVKRDGEVMFSQKN</sequence>
<feature type="signal peptide" evidence="1">
    <location>
        <begin position="1"/>
        <end position="22"/>
    </location>
</feature>
<protein>
    <recommendedName>
        <fullName evidence="2">DUF4440 domain-containing protein</fullName>
    </recommendedName>
</protein>
<organism evidence="3 4">
    <name type="scientific">Novosphingobium arvoryzae</name>
    <dbReference type="NCBI Taxonomy" id="1256514"/>
    <lineage>
        <taxon>Bacteria</taxon>
        <taxon>Pseudomonadati</taxon>
        <taxon>Pseudomonadota</taxon>
        <taxon>Alphaproteobacteria</taxon>
        <taxon>Sphingomonadales</taxon>
        <taxon>Sphingomonadaceae</taxon>
        <taxon>Novosphingobium</taxon>
    </lineage>
</organism>
<dbReference type="InterPro" id="IPR032710">
    <property type="entry name" value="NTF2-like_dom_sf"/>
</dbReference>
<feature type="domain" description="DUF4440" evidence="2">
    <location>
        <begin position="36"/>
        <end position="139"/>
    </location>
</feature>
<dbReference type="EMBL" id="BMZD01000002">
    <property type="protein sequence ID" value="GGZ92831.1"/>
    <property type="molecule type" value="Genomic_DNA"/>
</dbReference>
<evidence type="ECO:0000313" key="4">
    <source>
        <dbReference type="Proteomes" id="UP000634139"/>
    </source>
</evidence>
<dbReference type="RefSeq" id="WP_189539380.1">
    <property type="nucleotide sequence ID" value="NZ_BMZD01000002.1"/>
</dbReference>
<evidence type="ECO:0000256" key="1">
    <source>
        <dbReference type="SAM" id="SignalP"/>
    </source>
</evidence>
<dbReference type="Pfam" id="PF14534">
    <property type="entry name" value="DUF4440"/>
    <property type="match status" value="1"/>
</dbReference>
<comment type="caution">
    <text evidence="3">The sequence shown here is derived from an EMBL/GenBank/DDBJ whole genome shotgun (WGS) entry which is preliminary data.</text>
</comment>
<dbReference type="Gene3D" id="3.10.450.50">
    <property type="match status" value="1"/>
</dbReference>
<keyword evidence="1" id="KW-0732">Signal</keyword>
<name>A0A918RBC7_9SPHN</name>
<gene>
    <name evidence="3" type="ORF">GCM10011617_10610</name>
</gene>
<feature type="chain" id="PRO_5037826474" description="DUF4440 domain-containing protein" evidence="1">
    <location>
        <begin position="23"/>
        <end position="161"/>
    </location>
</feature>
<accession>A0A918RBC7</accession>